<dbReference type="Proteomes" id="UP000231878">
    <property type="component" value="Unassembled WGS sequence"/>
</dbReference>
<name>A0AAX0U2Y4_BURPE</name>
<evidence type="ECO:0000313" key="2">
    <source>
        <dbReference type="Proteomes" id="UP000231878"/>
    </source>
</evidence>
<dbReference type="EMBL" id="PHRB01000040">
    <property type="protein sequence ID" value="PJO62780.1"/>
    <property type="molecule type" value="Genomic_DNA"/>
</dbReference>
<accession>A0AAX0U2Y4</accession>
<gene>
    <name evidence="1" type="ORF">CWD88_29315</name>
</gene>
<reference evidence="1 2" key="1">
    <citation type="submission" date="2017-11" db="EMBL/GenBank/DDBJ databases">
        <title>Molecular characterization of Burkholderia pseudomallei and closely related isolates from Vietnam.</title>
        <authorList>
            <person name="Ustinov D.V."/>
            <person name="Antonov A.S."/>
            <person name="Avdusheva E.F."/>
            <person name="Shpak I.M."/>
            <person name="Zakharova I.B."/>
            <person name="Thi L.A."/>
            <person name="Teteryatnikova N."/>
            <person name="Lopasteyskaya Y.A."/>
            <person name="Kuzyutina J.A."/>
            <person name="Ngo T.N."/>
            <person name="Victorov D.V."/>
        </authorList>
    </citation>
    <scope>NUCLEOTIDE SEQUENCE [LARGE SCALE GENOMIC DNA]</scope>
    <source>
        <strain evidence="1 2">V1512</strain>
    </source>
</reference>
<feature type="non-terminal residue" evidence="1">
    <location>
        <position position="117"/>
    </location>
</feature>
<comment type="caution">
    <text evidence="1">The sequence shown here is derived from an EMBL/GenBank/DDBJ whole genome shotgun (WGS) entry which is preliminary data.</text>
</comment>
<proteinExistence type="predicted"/>
<sequence length="117" mass="12787">MTWARVLGVRDFVWRFVWRFVQGQVRGGGRARNGESKHAPPTLMPVASRRLAVGGWRLAVGGWRLAVGGRRSAVGSRQSAVGGRRLMADATAILGHNRASRYAQSPAWRTASPPTPR</sequence>
<protein>
    <submittedName>
        <fullName evidence="1">Uncharacterized protein</fullName>
    </submittedName>
</protein>
<organism evidence="1 2">
    <name type="scientific">Burkholderia pseudomallei</name>
    <name type="common">Pseudomonas pseudomallei</name>
    <dbReference type="NCBI Taxonomy" id="28450"/>
    <lineage>
        <taxon>Bacteria</taxon>
        <taxon>Pseudomonadati</taxon>
        <taxon>Pseudomonadota</taxon>
        <taxon>Betaproteobacteria</taxon>
        <taxon>Burkholderiales</taxon>
        <taxon>Burkholderiaceae</taxon>
        <taxon>Burkholderia</taxon>
        <taxon>pseudomallei group</taxon>
    </lineage>
</organism>
<evidence type="ECO:0000313" key="1">
    <source>
        <dbReference type="EMBL" id="PJO62780.1"/>
    </source>
</evidence>
<dbReference type="AlphaFoldDB" id="A0AAX0U2Y4"/>